<gene>
    <name evidence="4" type="ORF">BGHDH14_bgh03754</name>
</gene>
<keyword evidence="3" id="KW-0812">Transmembrane</keyword>
<dbReference type="PANTHER" id="PTHR12475">
    <property type="match status" value="1"/>
</dbReference>
<feature type="transmembrane region" description="Helical" evidence="3">
    <location>
        <begin position="39"/>
        <end position="58"/>
    </location>
</feature>
<feature type="region of interest" description="Disordered" evidence="2">
    <location>
        <begin position="189"/>
        <end position="210"/>
    </location>
</feature>
<keyword evidence="3" id="KW-1133">Transmembrane helix</keyword>
<dbReference type="PANTHER" id="PTHR12475:SF4">
    <property type="entry name" value="PROTEIN THEM6"/>
    <property type="match status" value="1"/>
</dbReference>
<accession>N1JJ82</accession>
<dbReference type="Proteomes" id="UP000015441">
    <property type="component" value="Unassembled WGS sequence"/>
</dbReference>
<feature type="region of interest" description="Disordered" evidence="2">
    <location>
        <begin position="258"/>
        <end position="299"/>
    </location>
</feature>
<name>N1JJ82_BLUG1</name>
<protein>
    <submittedName>
        <fullName evidence="4">Putative hot dog family protein</fullName>
    </submittedName>
</protein>
<dbReference type="SUPFAM" id="SSF54637">
    <property type="entry name" value="Thioesterase/thiol ester dehydrase-isomerase"/>
    <property type="match status" value="1"/>
</dbReference>
<sequence length="376" mass="41459">MNDYKPFTYVSGGAINSTLPSMIANLPSSAAVYDLVGQLWAYCTLWNILFGILLITNLKFTYPQRLFPNAQNSETQESANVLSNFSANHHHNSKTNSSYFADVDIARAHLICTLFSVGIEHCRGGTGAYTGADVPFFSCALGAVSCSFKRELKAYESYELWTRVLSWDEKWIYLITHFVRRGTVKPKDYTLYPEQNPNAPELSETEGERHAEHQASLDVLSCHPGVVATALSKCVFKSGRRTIPPAFMFKMSGILPPVPSHKSNESGENCDDSDSQHGSCKSSDSGIALNNDYEESEIDRVEKERARGMEVAQCLGGNTQHALELEFTGSEEPVLGRHLDGVGLGGIARCAAMLARSMSSHDFIEHSDRPSYPLLN</sequence>
<dbReference type="EMBL" id="CAUH01007273">
    <property type="protein sequence ID" value="CCU82944.1"/>
    <property type="molecule type" value="Genomic_DNA"/>
</dbReference>
<evidence type="ECO:0000313" key="4">
    <source>
        <dbReference type="EMBL" id="CCU82944.1"/>
    </source>
</evidence>
<dbReference type="InParanoid" id="N1JJ82"/>
<evidence type="ECO:0000256" key="1">
    <source>
        <dbReference type="ARBA" id="ARBA00038476"/>
    </source>
</evidence>
<dbReference type="HOGENOM" id="CLU_040660_0_1_1"/>
<comment type="caution">
    <text evidence="4">The sequence shown here is derived from an EMBL/GenBank/DDBJ whole genome shotgun (WGS) entry which is preliminary data.</text>
</comment>
<proteinExistence type="inferred from homology"/>
<keyword evidence="3" id="KW-0472">Membrane</keyword>
<evidence type="ECO:0000313" key="5">
    <source>
        <dbReference type="Proteomes" id="UP000015441"/>
    </source>
</evidence>
<dbReference type="InterPro" id="IPR051490">
    <property type="entry name" value="THEM6_lcsJ_thioesterase"/>
</dbReference>
<evidence type="ECO:0000256" key="3">
    <source>
        <dbReference type="SAM" id="Phobius"/>
    </source>
</evidence>
<organism evidence="4 5">
    <name type="scientific">Blumeria graminis f. sp. hordei (strain DH14)</name>
    <name type="common">Barley powdery mildew</name>
    <name type="synonym">Oidium monilioides f. sp. hordei</name>
    <dbReference type="NCBI Taxonomy" id="546991"/>
    <lineage>
        <taxon>Eukaryota</taxon>
        <taxon>Fungi</taxon>
        <taxon>Dikarya</taxon>
        <taxon>Ascomycota</taxon>
        <taxon>Pezizomycotina</taxon>
        <taxon>Leotiomycetes</taxon>
        <taxon>Erysiphales</taxon>
        <taxon>Erysiphaceae</taxon>
        <taxon>Blumeria</taxon>
        <taxon>Blumeria hordei</taxon>
    </lineage>
</organism>
<evidence type="ECO:0000256" key="2">
    <source>
        <dbReference type="SAM" id="MobiDB-lite"/>
    </source>
</evidence>
<dbReference type="OrthoDB" id="265761at2759"/>
<dbReference type="InterPro" id="IPR029069">
    <property type="entry name" value="HotDog_dom_sf"/>
</dbReference>
<feature type="compositionally biased region" description="Polar residues" evidence="2">
    <location>
        <begin position="276"/>
        <end position="285"/>
    </location>
</feature>
<comment type="similarity">
    <text evidence="1">Belongs to the lcsJ thioesterase family.</text>
</comment>
<keyword evidence="5" id="KW-1185">Reference proteome</keyword>
<reference evidence="4 5" key="1">
    <citation type="journal article" date="2010" name="Science">
        <title>Genome expansion and gene loss in powdery mildew fungi reveal tradeoffs in extreme parasitism.</title>
        <authorList>
            <person name="Spanu P.D."/>
            <person name="Abbott J.C."/>
            <person name="Amselem J."/>
            <person name="Burgis T.A."/>
            <person name="Soanes D.M."/>
            <person name="Stueber K."/>
            <person name="Ver Loren van Themaat E."/>
            <person name="Brown J.K.M."/>
            <person name="Butcher S.A."/>
            <person name="Gurr S.J."/>
            <person name="Lebrun M.-H."/>
            <person name="Ridout C.J."/>
            <person name="Schulze-Lefert P."/>
            <person name="Talbot N.J."/>
            <person name="Ahmadinejad N."/>
            <person name="Ametz C."/>
            <person name="Barton G.R."/>
            <person name="Benjdia M."/>
            <person name="Bidzinski P."/>
            <person name="Bindschedler L.V."/>
            <person name="Both M."/>
            <person name="Brewer M.T."/>
            <person name="Cadle-Davidson L."/>
            <person name="Cadle-Davidson M.M."/>
            <person name="Collemare J."/>
            <person name="Cramer R."/>
            <person name="Frenkel O."/>
            <person name="Godfrey D."/>
            <person name="Harriman J."/>
            <person name="Hoede C."/>
            <person name="King B.C."/>
            <person name="Klages S."/>
            <person name="Kleemann J."/>
            <person name="Knoll D."/>
            <person name="Koti P.S."/>
            <person name="Kreplak J."/>
            <person name="Lopez-Ruiz F.J."/>
            <person name="Lu X."/>
            <person name="Maekawa T."/>
            <person name="Mahanil S."/>
            <person name="Micali C."/>
            <person name="Milgroom M.G."/>
            <person name="Montana G."/>
            <person name="Noir S."/>
            <person name="O'Connell R.J."/>
            <person name="Oberhaensli S."/>
            <person name="Parlange F."/>
            <person name="Pedersen C."/>
            <person name="Quesneville H."/>
            <person name="Reinhardt R."/>
            <person name="Rott M."/>
            <person name="Sacristan S."/>
            <person name="Schmidt S.M."/>
            <person name="Schoen M."/>
            <person name="Skamnioti P."/>
            <person name="Sommer H."/>
            <person name="Stephens A."/>
            <person name="Takahara H."/>
            <person name="Thordal-Christensen H."/>
            <person name="Vigouroux M."/>
            <person name="Wessling R."/>
            <person name="Wicker T."/>
            <person name="Panstruga R."/>
        </authorList>
    </citation>
    <scope>NUCLEOTIDE SEQUENCE [LARGE SCALE GENOMIC DNA]</scope>
    <source>
        <strain evidence="4">DH14</strain>
    </source>
</reference>
<dbReference type="eggNOG" id="KOG4366">
    <property type="taxonomic scope" value="Eukaryota"/>
</dbReference>
<dbReference type="AlphaFoldDB" id="N1JJ82"/>